<evidence type="ECO:0000256" key="2">
    <source>
        <dbReference type="ARBA" id="ARBA00022801"/>
    </source>
</evidence>
<evidence type="ECO:0000259" key="3">
    <source>
        <dbReference type="Pfam" id="PF03061"/>
    </source>
</evidence>
<dbReference type="PANTHER" id="PTHR31793">
    <property type="entry name" value="4-HYDROXYBENZOYL-COA THIOESTERASE FAMILY MEMBER"/>
    <property type="match status" value="1"/>
</dbReference>
<name>A0AA35CP64_9FIRM</name>
<dbReference type="AlphaFoldDB" id="A0AA35CP64"/>
<reference evidence="4" key="1">
    <citation type="submission" date="2022-03" db="EMBL/GenBank/DDBJ databases">
        <title>Complete genome sequence of Caldinitratiruptor microaerophilus.</title>
        <authorList>
            <person name="Mukaiyama R."/>
            <person name="Nishiyama T."/>
            <person name="Ueda K."/>
        </authorList>
    </citation>
    <scope>NUCLEOTIDE SEQUENCE</scope>
    <source>
        <strain evidence="4">JCM 16183</strain>
    </source>
</reference>
<dbReference type="CDD" id="cd00586">
    <property type="entry name" value="4HBT"/>
    <property type="match status" value="1"/>
</dbReference>
<dbReference type="InterPro" id="IPR050563">
    <property type="entry name" value="4-hydroxybenzoyl-CoA_TE"/>
</dbReference>
<evidence type="ECO:0000313" key="5">
    <source>
        <dbReference type="Proteomes" id="UP001163687"/>
    </source>
</evidence>
<dbReference type="EMBL" id="AP025628">
    <property type="protein sequence ID" value="BDG61060.1"/>
    <property type="molecule type" value="Genomic_DNA"/>
</dbReference>
<evidence type="ECO:0000256" key="1">
    <source>
        <dbReference type="ARBA" id="ARBA00005953"/>
    </source>
</evidence>
<dbReference type="PIRSF" id="PIRSF003230">
    <property type="entry name" value="YbgC"/>
    <property type="match status" value="1"/>
</dbReference>
<dbReference type="NCBIfam" id="TIGR00051">
    <property type="entry name" value="YbgC/FadM family acyl-CoA thioesterase"/>
    <property type="match status" value="1"/>
</dbReference>
<sequence length="160" mass="18599">MVGIRPDAPLPRGLAERGYRFCHAFRVPYRDIDQQGQVFNANYMAYIDYGFTEYFRYLGFPWREMEKYEFDVAVVRAVLDFRAPALLDDVLYVGVQATRLGNSSFDVRYCIWRDDEPEGTVILEAQLTYVNYDARTRRSRPIPPVIREAIARVEGQIPGT</sequence>
<dbReference type="Gene3D" id="3.10.129.10">
    <property type="entry name" value="Hotdog Thioesterase"/>
    <property type="match status" value="1"/>
</dbReference>
<organism evidence="4 5">
    <name type="scientific">Caldinitratiruptor microaerophilus</name>
    <dbReference type="NCBI Taxonomy" id="671077"/>
    <lineage>
        <taxon>Bacteria</taxon>
        <taxon>Bacillati</taxon>
        <taxon>Bacillota</taxon>
        <taxon>Clostridia</taxon>
        <taxon>Eubacteriales</taxon>
        <taxon>Symbiobacteriaceae</taxon>
        <taxon>Caldinitratiruptor</taxon>
    </lineage>
</organism>
<dbReference type="GO" id="GO:0047617">
    <property type="term" value="F:fatty acyl-CoA hydrolase activity"/>
    <property type="evidence" value="ECO:0007669"/>
    <property type="project" value="TreeGrafter"/>
</dbReference>
<keyword evidence="5" id="KW-1185">Reference proteome</keyword>
<keyword evidence="2" id="KW-0378">Hydrolase</keyword>
<dbReference type="RefSeq" id="WP_264841739.1">
    <property type="nucleotide sequence ID" value="NZ_AP025628.1"/>
</dbReference>
<accession>A0AA35CP64</accession>
<dbReference type="Pfam" id="PF03061">
    <property type="entry name" value="4HBT"/>
    <property type="match status" value="1"/>
</dbReference>
<dbReference type="InterPro" id="IPR006684">
    <property type="entry name" value="YbgC/YbaW"/>
</dbReference>
<dbReference type="SUPFAM" id="SSF54637">
    <property type="entry name" value="Thioesterase/thiol ester dehydrase-isomerase"/>
    <property type="match status" value="1"/>
</dbReference>
<dbReference type="KEGG" id="cmic:caldi_21500"/>
<proteinExistence type="inferred from homology"/>
<dbReference type="InterPro" id="IPR029069">
    <property type="entry name" value="HotDog_dom_sf"/>
</dbReference>
<dbReference type="InterPro" id="IPR006683">
    <property type="entry name" value="Thioestr_dom"/>
</dbReference>
<feature type="domain" description="Thioesterase" evidence="3">
    <location>
        <begin position="36"/>
        <end position="118"/>
    </location>
</feature>
<evidence type="ECO:0000313" key="4">
    <source>
        <dbReference type="EMBL" id="BDG61060.1"/>
    </source>
</evidence>
<dbReference type="Proteomes" id="UP001163687">
    <property type="component" value="Chromosome"/>
</dbReference>
<dbReference type="PANTHER" id="PTHR31793:SF27">
    <property type="entry name" value="NOVEL THIOESTERASE SUPERFAMILY DOMAIN AND SAPOSIN A-TYPE DOMAIN CONTAINING PROTEIN (0610012H03RIK)"/>
    <property type="match status" value="1"/>
</dbReference>
<comment type="similarity">
    <text evidence="1">Belongs to the 4-hydroxybenzoyl-CoA thioesterase family.</text>
</comment>
<protein>
    <submittedName>
        <fullName evidence="4">Thioesterase</fullName>
    </submittedName>
</protein>
<gene>
    <name evidence="4" type="ORF">caldi_21500</name>
</gene>